<feature type="region of interest" description="Disordered" evidence="1">
    <location>
        <begin position="1"/>
        <end position="50"/>
    </location>
</feature>
<evidence type="ECO:0000313" key="2">
    <source>
        <dbReference type="EMBL" id="QYF49272.1"/>
    </source>
</evidence>
<protein>
    <submittedName>
        <fullName evidence="2">Uncharacterized protein</fullName>
    </submittedName>
</protein>
<proteinExistence type="predicted"/>
<sequence>MADQDFPTKDLSNAERVSPTVKIGEDNKTLPTGQPFSSLMKTGESPLANNGKTPMISPFDLMESGHSPITQAATTDNLLAQVKHAQSTLGDISNQLNTPKLKLRSSDKYLLKNKLNNTTANLRAVNAKLGANEEKPEKETPSTKFQGPLGRFMNYLADGQQQLVSAQKQLQSLKAKGDSLSPADFLLIQVKLNKAQQELDFTSVLLSNAVSGFKTLMQVQL</sequence>
<evidence type="ECO:0000313" key="3">
    <source>
        <dbReference type="Proteomes" id="UP000826014"/>
    </source>
</evidence>
<name>A0ABX8V6Q5_9BACT</name>
<dbReference type="RefSeq" id="WP_215216877.1">
    <property type="nucleotide sequence ID" value="NZ_CP075587.1"/>
</dbReference>
<evidence type="ECO:0000256" key="1">
    <source>
        <dbReference type="SAM" id="MobiDB-lite"/>
    </source>
</evidence>
<gene>
    <name evidence="2" type="ORF">RHABOEDO_001578</name>
</gene>
<keyword evidence="3" id="KW-1185">Reference proteome</keyword>
<dbReference type="EMBL" id="CP075587">
    <property type="protein sequence ID" value="QYF49272.1"/>
    <property type="molecule type" value="Genomic_DNA"/>
</dbReference>
<accession>A0ABX8V6Q5</accession>
<reference evidence="2 3" key="1">
    <citation type="journal article" date="2022" name="bioRxiv">
        <title>Ecology and evolution of chlamydial symbionts of arthropods.</title>
        <authorList>
            <person name="Halter T."/>
            <person name="Koestlbacher S."/>
            <person name="Collingro A."/>
            <person name="Sixt B.S."/>
            <person name="Toenshoff E.R."/>
            <person name="Hendrickx F."/>
            <person name="Kostanjsek R."/>
            <person name="Horn M."/>
        </authorList>
    </citation>
    <scope>NUCLEOTIDE SEQUENCE [LARGE SCALE GENOMIC DNA]</scope>
    <source>
        <strain evidence="2">W744xW776</strain>
    </source>
</reference>
<dbReference type="Proteomes" id="UP000826014">
    <property type="component" value="Chromosome"/>
</dbReference>
<organism evidence="2 3">
    <name type="scientific">Candidatus Rhabdochlamydia oedothoracis</name>
    <dbReference type="NCBI Taxonomy" id="2720720"/>
    <lineage>
        <taxon>Bacteria</taxon>
        <taxon>Pseudomonadati</taxon>
        <taxon>Chlamydiota</taxon>
        <taxon>Chlamydiia</taxon>
        <taxon>Parachlamydiales</taxon>
        <taxon>Candidatus Rhabdochlamydiaceae</taxon>
        <taxon>Candidatus Rhabdochlamydia</taxon>
    </lineage>
</organism>
<feature type="compositionally biased region" description="Polar residues" evidence="1">
    <location>
        <begin position="29"/>
        <end position="40"/>
    </location>
</feature>